<feature type="signal peptide" evidence="2">
    <location>
        <begin position="1"/>
        <end position="34"/>
    </location>
</feature>
<evidence type="ECO:0000313" key="3">
    <source>
        <dbReference type="EMBL" id="KAK8515195.1"/>
    </source>
</evidence>
<keyword evidence="1" id="KW-1133">Transmembrane helix</keyword>
<feature type="transmembrane region" description="Helical" evidence="1">
    <location>
        <begin position="106"/>
        <end position="126"/>
    </location>
</feature>
<protein>
    <submittedName>
        <fullName evidence="3">Uncharacterized protein</fullName>
    </submittedName>
</protein>
<evidence type="ECO:0000256" key="1">
    <source>
        <dbReference type="SAM" id="Phobius"/>
    </source>
</evidence>
<evidence type="ECO:0000313" key="4">
    <source>
        <dbReference type="Proteomes" id="UP001472677"/>
    </source>
</evidence>
<gene>
    <name evidence="3" type="ORF">V6N12_019243</name>
</gene>
<proteinExistence type="predicted"/>
<dbReference type="EMBL" id="JBBPBM010000064">
    <property type="protein sequence ID" value="KAK8515195.1"/>
    <property type="molecule type" value="Genomic_DNA"/>
</dbReference>
<accession>A0ABR2C707</accession>
<sequence>MCIGRHIICKGPKFCWPRHGWLCALLGLPVGWDTWPLMAGAADARCASRGEMVPPLASLNVAALAERFNFFRPVAVVDVAAGRLAWRPSLFFSWCASMILSMFRSLCFRATGVLPVVFLCFVRLGVVPSHWPVSRSVVAAIRAEWSKVQSSWLGHAVGSVLGLLDVAEGAPWPAPFTLVAFGVSAPGVRAVSLARTCGCSYCG</sequence>
<name>A0ABR2C707_9ROSI</name>
<dbReference type="Proteomes" id="UP001472677">
    <property type="component" value="Unassembled WGS sequence"/>
</dbReference>
<organism evidence="3 4">
    <name type="scientific">Hibiscus sabdariffa</name>
    <name type="common">roselle</name>
    <dbReference type="NCBI Taxonomy" id="183260"/>
    <lineage>
        <taxon>Eukaryota</taxon>
        <taxon>Viridiplantae</taxon>
        <taxon>Streptophyta</taxon>
        <taxon>Embryophyta</taxon>
        <taxon>Tracheophyta</taxon>
        <taxon>Spermatophyta</taxon>
        <taxon>Magnoliopsida</taxon>
        <taxon>eudicotyledons</taxon>
        <taxon>Gunneridae</taxon>
        <taxon>Pentapetalae</taxon>
        <taxon>rosids</taxon>
        <taxon>malvids</taxon>
        <taxon>Malvales</taxon>
        <taxon>Malvaceae</taxon>
        <taxon>Malvoideae</taxon>
        <taxon>Hibiscus</taxon>
    </lineage>
</organism>
<keyword evidence="1" id="KW-0812">Transmembrane</keyword>
<evidence type="ECO:0000256" key="2">
    <source>
        <dbReference type="SAM" id="SignalP"/>
    </source>
</evidence>
<keyword evidence="4" id="KW-1185">Reference proteome</keyword>
<keyword evidence="1" id="KW-0472">Membrane</keyword>
<feature type="chain" id="PRO_5045554142" evidence="2">
    <location>
        <begin position="35"/>
        <end position="203"/>
    </location>
</feature>
<comment type="caution">
    <text evidence="3">The sequence shown here is derived from an EMBL/GenBank/DDBJ whole genome shotgun (WGS) entry which is preliminary data.</text>
</comment>
<keyword evidence="2" id="KW-0732">Signal</keyword>
<reference evidence="3 4" key="1">
    <citation type="journal article" date="2024" name="G3 (Bethesda)">
        <title>Genome assembly of Hibiscus sabdariffa L. provides insights into metabolisms of medicinal natural products.</title>
        <authorList>
            <person name="Kim T."/>
        </authorList>
    </citation>
    <scope>NUCLEOTIDE SEQUENCE [LARGE SCALE GENOMIC DNA]</scope>
    <source>
        <strain evidence="3">TK-2024</strain>
        <tissue evidence="3">Old leaves</tissue>
    </source>
</reference>